<organism evidence="2 3">
    <name type="scientific">Spirosoma profusum</name>
    <dbReference type="NCBI Taxonomy" id="2771354"/>
    <lineage>
        <taxon>Bacteria</taxon>
        <taxon>Pseudomonadati</taxon>
        <taxon>Bacteroidota</taxon>
        <taxon>Cytophagia</taxon>
        <taxon>Cytophagales</taxon>
        <taxon>Cytophagaceae</taxon>
        <taxon>Spirosoma</taxon>
    </lineage>
</organism>
<dbReference type="RefSeq" id="WP_190885113.1">
    <property type="nucleotide sequence ID" value="NZ_JACWZY010000001.1"/>
</dbReference>
<evidence type="ECO:0000256" key="1">
    <source>
        <dbReference type="SAM" id="Coils"/>
    </source>
</evidence>
<name>A0A927AM82_9BACT</name>
<accession>A0A927AM82</accession>
<evidence type="ECO:0000313" key="3">
    <source>
        <dbReference type="Proteomes" id="UP000598820"/>
    </source>
</evidence>
<reference evidence="2" key="1">
    <citation type="submission" date="2020-09" db="EMBL/GenBank/DDBJ databases">
        <authorList>
            <person name="Kim M.K."/>
        </authorList>
    </citation>
    <scope>NUCLEOTIDE SEQUENCE</scope>
    <source>
        <strain evidence="2">BT702</strain>
    </source>
</reference>
<proteinExistence type="predicted"/>
<dbReference type="EMBL" id="JACWZY010000001">
    <property type="protein sequence ID" value="MBD2699254.1"/>
    <property type="molecule type" value="Genomic_DNA"/>
</dbReference>
<evidence type="ECO:0000313" key="2">
    <source>
        <dbReference type="EMBL" id="MBD2699254.1"/>
    </source>
</evidence>
<dbReference type="Gene3D" id="3.90.20.10">
    <property type="match status" value="1"/>
</dbReference>
<dbReference type="Proteomes" id="UP000598820">
    <property type="component" value="Unassembled WGS sequence"/>
</dbReference>
<keyword evidence="3" id="KW-1185">Reference proteome</keyword>
<sequence length="111" mass="13192">MTLNKRLDQIELILADVVQKTDRLIESNGRILEIALRADSNAHLAARGVASLTIEMHRRFEKVDQRFEQIDQRFDQQQMQIETLRQEMNQKFVQFEQTQQQILTLLLDRLK</sequence>
<keyword evidence="1" id="KW-0175">Coiled coil</keyword>
<protein>
    <submittedName>
        <fullName evidence="2">Uncharacterized protein</fullName>
    </submittedName>
</protein>
<dbReference type="AlphaFoldDB" id="A0A927AM82"/>
<comment type="caution">
    <text evidence="2">The sequence shown here is derived from an EMBL/GenBank/DDBJ whole genome shotgun (WGS) entry which is preliminary data.</text>
</comment>
<gene>
    <name evidence="2" type="ORF">IC229_01310</name>
</gene>
<feature type="coiled-coil region" evidence="1">
    <location>
        <begin position="67"/>
        <end position="101"/>
    </location>
</feature>